<name>A0A345P5P6_9GAMM</name>
<reference evidence="1 2" key="1">
    <citation type="submission" date="2018-07" db="EMBL/GenBank/DDBJ databases">
        <title>Genome sequencing of Moraxellaceae gen. HYN0046.</title>
        <authorList>
            <person name="Kim M."/>
            <person name="Yi H."/>
        </authorList>
    </citation>
    <scope>NUCLEOTIDE SEQUENCE [LARGE SCALE GENOMIC DNA]</scope>
    <source>
        <strain evidence="1 2">HYN0046</strain>
    </source>
</reference>
<evidence type="ECO:0000313" key="1">
    <source>
        <dbReference type="EMBL" id="AXI02605.1"/>
    </source>
</evidence>
<dbReference type="Pfam" id="PF05930">
    <property type="entry name" value="Phage_AlpA"/>
    <property type="match status" value="1"/>
</dbReference>
<accession>A0A345P5P6</accession>
<protein>
    <submittedName>
        <fullName evidence="1">AlpA family phage regulatory protein</fullName>
    </submittedName>
</protein>
<dbReference type="Proteomes" id="UP000253940">
    <property type="component" value="Chromosome"/>
</dbReference>
<gene>
    <name evidence="1" type="ORF">HYN46_07050</name>
</gene>
<dbReference type="OrthoDB" id="6697886at2"/>
<organism evidence="1 2">
    <name type="scientific">Aquirhabdus parva</name>
    <dbReference type="NCBI Taxonomy" id="2283318"/>
    <lineage>
        <taxon>Bacteria</taxon>
        <taxon>Pseudomonadati</taxon>
        <taxon>Pseudomonadota</taxon>
        <taxon>Gammaproteobacteria</taxon>
        <taxon>Moraxellales</taxon>
        <taxon>Moraxellaceae</taxon>
        <taxon>Aquirhabdus</taxon>
    </lineage>
</organism>
<evidence type="ECO:0000313" key="2">
    <source>
        <dbReference type="Proteomes" id="UP000253940"/>
    </source>
</evidence>
<keyword evidence="2" id="KW-1185">Reference proteome</keyword>
<dbReference type="InterPro" id="IPR010260">
    <property type="entry name" value="AlpA"/>
</dbReference>
<proteinExistence type="predicted"/>
<dbReference type="AlphaFoldDB" id="A0A345P5P6"/>
<dbReference type="RefSeq" id="WP_114898715.1">
    <property type="nucleotide sequence ID" value="NZ_CP031222.1"/>
</dbReference>
<sequence length="63" mass="7025">MPLKKQATVCKDLAMSRNGLFKLAAKDPTFPKPIKLGETRQSPVYYDADELTAWIESKKAARG</sequence>
<dbReference type="EMBL" id="CP031222">
    <property type="protein sequence ID" value="AXI02605.1"/>
    <property type="molecule type" value="Genomic_DNA"/>
</dbReference>
<dbReference type="KEGG" id="mbah:HYN46_07050"/>